<keyword evidence="12" id="KW-1185">Reference proteome</keyword>
<keyword evidence="8" id="KW-0067">ATP-binding</keyword>
<evidence type="ECO:0000256" key="5">
    <source>
        <dbReference type="ARBA" id="ARBA00022694"/>
    </source>
</evidence>
<keyword evidence="5" id="KW-0819">tRNA processing</keyword>
<dbReference type="PANTHER" id="PTHR33540:SF2">
    <property type="entry name" value="TRNA THREONYLCARBAMOYLADENOSINE BIOSYNTHESIS PROTEIN TSAE"/>
    <property type="match status" value="1"/>
</dbReference>
<dbReference type="SUPFAM" id="SSF52540">
    <property type="entry name" value="P-loop containing nucleoside triphosphate hydrolases"/>
    <property type="match status" value="1"/>
</dbReference>
<dbReference type="GO" id="GO:0016740">
    <property type="term" value="F:transferase activity"/>
    <property type="evidence" value="ECO:0007669"/>
    <property type="project" value="UniProtKB-KW"/>
</dbReference>
<evidence type="ECO:0000256" key="10">
    <source>
        <dbReference type="ARBA" id="ARBA00032441"/>
    </source>
</evidence>
<evidence type="ECO:0000313" key="11">
    <source>
        <dbReference type="EMBL" id="KAB1062096.1"/>
    </source>
</evidence>
<dbReference type="Pfam" id="PF02367">
    <property type="entry name" value="TsaE"/>
    <property type="match status" value="1"/>
</dbReference>
<comment type="subcellular location">
    <subcellularLocation>
        <location evidence="1">Cytoplasm</location>
    </subcellularLocation>
</comment>
<comment type="caution">
    <text evidence="11">The sequence shown here is derived from an EMBL/GenBank/DDBJ whole genome shotgun (WGS) entry which is preliminary data.</text>
</comment>
<evidence type="ECO:0000256" key="1">
    <source>
        <dbReference type="ARBA" id="ARBA00004496"/>
    </source>
</evidence>
<evidence type="ECO:0000256" key="9">
    <source>
        <dbReference type="ARBA" id="ARBA00022842"/>
    </source>
</evidence>
<dbReference type="GO" id="GO:0002949">
    <property type="term" value="P:tRNA threonylcarbamoyladenosine modification"/>
    <property type="evidence" value="ECO:0007669"/>
    <property type="project" value="InterPro"/>
</dbReference>
<dbReference type="InterPro" id="IPR027417">
    <property type="entry name" value="P-loop_NTPase"/>
</dbReference>
<evidence type="ECO:0000256" key="2">
    <source>
        <dbReference type="ARBA" id="ARBA00007599"/>
    </source>
</evidence>
<dbReference type="Gene3D" id="3.40.50.300">
    <property type="entry name" value="P-loop containing nucleotide triphosphate hydrolases"/>
    <property type="match status" value="1"/>
</dbReference>
<sequence length="139" mass="15917">MSVDSTIKEDDLPGFVEETILPLRSDHNVFAFYGDLGAGKTTLIKEICHQLGIEKADVNSPTFALVNEYDNGKVYHFDFYRLEDETEAYDIGFEEYLDSGNLCLIEWPERIENLLPADTVKIVIQHCNFEERNYKVTGT</sequence>
<comment type="similarity">
    <text evidence="2">Belongs to the TsaE family.</text>
</comment>
<protein>
    <recommendedName>
        <fullName evidence="3">tRNA threonylcarbamoyladenosine biosynthesis protein TsaE</fullName>
    </recommendedName>
    <alternativeName>
        <fullName evidence="10">t(6)A37 threonylcarbamoyladenosine biosynthesis protein TsaE</fullName>
    </alternativeName>
</protein>
<evidence type="ECO:0000256" key="3">
    <source>
        <dbReference type="ARBA" id="ARBA00019010"/>
    </source>
</evidence>
<dbReference type="AlphaFoldDB" id="A0A6N6M3Q3"/>
<keyword evidence="4" id="KW-0963">Cytoplasm</keyword>
<name>A0A6N6M3Q3_9FLAO</name>
<gene>
    <name evidence="11" type="primary">tsaE</name>
    <name evidence="11" type="ORF">F3059_12465</name>
</gene>
<dbReference type="InterPro" id="IPR003442">
    <property type="entry name" value="T6A_TsaE"/>
</dbReference>
<evidence type="ECO:0000256" key="4">
    <source>
        <dbReference type="ARBA" id="ARBA00022490"/>
    </source>
</evidence>
<dbReference type="EMBL" id="WACR01000012">
    <property type="protein sequence ID" value="KAB1062096.1"/>
    <property type="molecule type" value="Genomic_DNA"/>
</dbReference>
<dbReference type="GO" id="GO:0005524">
    <property type="term" value="F:ATP binding"/>
    <property type="evidence" value="ECO:0007669"/>
    <property type="project" value="UniProtKB-KW"/>
</dbReference>
<dbReference type="Proteomes" id="UP000435357">
    <property type="component" value="Unassembled WGS sequence"/>
</dbReference>
<evidence type="ECO:0000256" key="6">
    <source>
        <dbReference type="ARBA" id="ARBA00022723"/>
    </source>
</evidence>
<keyword evidence="11" id="KW-0808">Transferase</keyword>
<keyword evidence="9" id="KW-0460">Magnesium</keyword>
<reference evidence="11 12" key="1">
    <citation type="submission" date="2019-09" db="EMBL/GenBank/DDBJ databases">
        <title>Genomes of Cryomorphaceae.</title>
        <authorList>
            <person name="Bowman J.P."/>
        </authorList>
    </citation>
    <scope>NUCLEOTIDE SEQUENCE [LARGE SCALE GENOMIC DNA]</scope>
    <source>
        <strain evidence="11 12">KCTC 52047</strain>
    </source>
</reference>
<keyword evidence="6" id="KW-0479">Metal-binding</keyword>
<dbReference type="OrthoDB" id="9815896at2"/>
<dbReference type="RefSeq" id="WP_151169768.1">
    <property type="nucleotide sequence ID" value="NZ_WACR01000012.1"/>
</dbReference>
<proteinExistence type="inferred from homology"/>
<keyword evidence="7" id="KW-0547">Nucleotide-binding</keyword>
<dbReference type="PANTHER" id="PTHR33540">
    <property type="entry name" value="TRNA THREONYLCARBAMOYLADENOSINE BIOSYNTHESIS PROTEIN TSAE"/>
    <property type="match status" value="1"/>
</dbReference>
<dbReference type="GO" id="GO:0005737">
    <property type="term" value="C:cytoplasm"/>
    <property type="evidence" value="ECO:0007669"/>
    <property type="project" value="UniProtKB-SubCell"/>
</dbReference>
<organism evidence="11 12">
    <name type="scientific">Salibacter halophilus</name>
    <dbReference type="NCBI Taxonomy" id="1803916"/>
    <lineage>
        <taxon>Bacteria</taxon>
        <taxon>Pseudomonadati</taxon>
        <taxon>Bacteroidota</taxon>
        <taxon>Flavobacteriia</taxon>
        <taxon>Flavobacteriales</taxon>
        <taxon>Salibacteraceae</taxon>
        <taxon>Salibacter</taxon>
    </lineage>
</organism>
<dbReference type="GO" id="GO:0046872">
    <property type="term" value="F:metal ion binding"/>
    <property type="evidence" value="ECO:0007669"/>
    <property type="project" value="UniProtKB-KW"/>
</dbReference>
<dbReference type="NCBIfam" id="TIGR00150">
    <property type="entry name" value="T6A_YjeE"/>
    <property type="match status" value="1"/>
</dbReference>
<evidence type="ECO:0000256" key="7">
    <source>
        <dbReference type="ARBA" id="ARBA00022741"/>
    </source>
</evidence>
<evidence type="ECO:0000313" key="12">
    <source>
        <dbReference type="Proteomes" id="UP000435357"/>
    </source>
</evidence>
<evidence type="ECO:0000256" key="8">
    <source>
        <dbReference type="ARBA" id="ARBA00022840"/>
    </source>
</evidence>
<accession>A0A6N6M3Q3</accession>